<dbReference type="EMBL" id="MU154822">
    <property type="protein sequence ID" value="KAF9487093.1"/>
    <property type="molecule type" value="Genomic_DNA"/>
</dbReference>
<accession>A0A9P5ZHA7</accession>
<protein>
    <submittedName>
        <fullName evidence="1">Uncharacterized protein</fullName>
    </submittedName>
</protein>
<dbReference type="OrthoDB" id="3065650at2759"/>
<sequence>MYTKGGGKAGHHVSQLTTTNIASMSWIGLQVFQHFNGRRFHTIPIATSQFLTYQFAFLPSLAFLCRLATPPTSIIGQTGYELLDQDFSIFKLLTELKTLKILIKVMVLSWKRGSKGPSEDE</sequence>
<organism evidence="1 2">
    <name type="scientific">Pleurotus eryngii</name>
    <name type="common">Boletus of the steppes</name>
    <dbReference type="NCBI Taxonomy" id="5323"/>
    <lineage>
        <taxon>Eukaryota</taxon>
        <taxon>Fungi</taxon>
        <taxon>Dikarya</taxon>
        <taxon>Basidiomycota</taxon>
        <taxon>Agaricomycotina</taxon>
        <taxon>Agaricomycetes</taxon>
        <taxon>Agaricomycetidae</taxon>
        <taxon>Agaricales</taxon>
        <taxon>Pleurotineae</taxon>
        <taxon>Pleurotaceae</taxon>
        <taxon>Pleurotus</taxon>
    </lineage>
</organism>
<gene>
    <name evidence="1" type="ORF">BDN71DRAFT_1458859</name>
</gene>
<reference evidence="1" key="1">
    <citation type="submission" date="2020-11" db="EMBL/GenBank/DDBJ databases">
        <authorList>
            <consortium name="DOE Joint Genome Institute"/>
            <person name="Ahrendt S."/>
            <person name="Riley R."/>
            <person name="Andreopoulos W."/>
            <person name="Labutti K."/>
            <person name="Pangilinan J."/>
            <person name="Ruiz-Duenas F.J."/>
            <person name="Barrasa J.M."/>
            <person name="Sanchez-Garcia M."/>
            <person name="Camarero S."/>
            <person name="Miyauchi S."/>
            <person name="Serrano A."/>
            <person name="Linde D."/>
            <person name="Babiker R."/>
            <person name="Drula E."/>
            <person name="Ayuso-Fernandez I."/>
            <person name="Pacheco R."/>
            <person name="Padilla G."/>
            <person name="Ferreira P."/>
            <person name="Barriuso J."/>
            <person name="Kellner H."/>
            <person name="Castanera R."/>
            <person name="Alfaro M."/>
            <person name="Ramirez L."/>
            <person name="Pisabarro A.G."/>
            <person name="Kuo A."/>
            <person name="Tritt A."/>
            <person name="Lipzen A."/>
            <person name="He G."/>
            <person name="Yan M."/>
            <person name="Ng V."/>
            <person name="Cullen D."/>
            <person name="Martin F."/>
            <person name="Rosso M.-N."/>
            <person name="Henrissat B."/>
            <person name="Hibbett D."/>
            <person name="Martinez A.T."/>
            <person name="Grigoriev I.V."/>
        </authorList>
    </citation>
    <scope>NUCLEOTIDE SEQUENCE</scope>
    <source>
        <strain evidence="1">ATCC 90797</strain>
    </source>
</reference>
<proteinExistence type="predicted"/>
<evidence type="ECO:0000313" key="2">
    <source>
        <dbReference type="Proteomes" id="UP000807025"/>
    </source>
</evidence>
<comment type="caution">
    <text evidence="1">The sequence shown here is derived from an EMBL/GenBank/DDBJ whole genome shotgun (WGS) entry which is preliminary data.</text>
</comment>
<dbReference type="Proteomes" id="UP000807025">
    <property type="component" value="Unassembled WGS sequence"/>
</dbReference>
<keyword evidence="2" id="KW-1185">Reference proteome</keyword>
<name>A0A9P5ZHA7_PLEER</name>
<evidence type="ECO:0000313" key="1">
    <source>
        <dbReference type="EMBL" id="KAF9487093.1"/>
    </source>
</evidence>
<dbReference type="AlphaFoldDB" id="A0A9P5ZHA7"/>